<accession>A0ABW6SZZ1</accession>
<evidence type="ECO:0000313" key="5">
    <source>
        <dbReference type="Proteomes" id="UP001602013"/>
    </source>
</evidence>
<dbReference type="Gene3D" id="3.60.10.10">
    <property type="entry name" value="Endonuclease/exonuclease/phosphatase"/>
    <property type="match status" value="1"/>
</dbReference>
<dbReference type="Pfam" id="PF14200">
    <property type="entry name" value="RicinB_lectin_2"/>
    <property type="match status" value="1"/>
</dbReference>
<dbReference type="EMBL" id="JBIASD010000032">
    <property type="protein sequence ID" value="MFF3670488.1"/>
    <property type="molecule type" value="Genomic_DNA"/>
</dbReference>
<dbReference type="InterPro" id="IPR011050">
    <property type="entry name" value="Pectin_lyase_fold/virulence"/>
</dbReference>
<feature type="domain" description="Ricin B lectin" evidence="3">
    <location>
        <begin position="976"/>
        <end position="1052"/>
    </location>
</feature>
<keyword evidence="5" id="KW-1185">Reference proteome</keyword>
<feature type="signal peptide" evidence="1">
    <location>
        <begin position="1"/>
        <end position="26"/>
    </location>
</feature>
<sequence length="1225" mass="132125">MRRRQGPAIVVAGLLVLFASVMPAWSASDPDLSFANRVAAPVGLSDWSRVGYLGGQRLPGDSDVSGDASCRITPDQLASGFGVVADDGVDDTAGLQNAIDRIKSQCSPRANYHRLSLISLPAGRIDLSRQIYVDASFLILRGQGSGVGGTRLVFRPDLDTRYDTLTADGSRWDQDGMEFGSGNDVGKGGWIWPGRAMFRVQTRAVATRYQDEWQAAPANRKDLFEGSVNQHWASGIKLADRAGDPGYAARQGQSVVQLVANAAMNKFSLGGYVWVGAANSLNFYLQQGVTDQSLMENLHMRQQVFRVTRMDAAGKTITLDRPLEYDLPVDSTSDGSPPLFGGAPYPSKVTPLQVVEGVGFENFAFTQDMSGLPKLSGGTYSPSPADAVHNYGNLAPEYAMHGILFKWAVNSWARGLNATMTGSHPIVTEVARNLQIEHNSFDGAWNKGKGGNGYLRGSRVWDSLYAYNTSRNLRHFTFQWSASGNVAFRNDLDSDLNLHGGWERYNLFEQNTVRVPYDHRSGSCTANCGGEGGELDDGTWYPIWWAAGPKAAKWSGSSGPQNVFYHNTLIKQATPGGPFETFTPYSLGSPGVQADTIFQFGSDNADPRRFRPLSQGGQAIPDWGGRETLDYIGQGVVARVDGRRPSLFLRDAGQVDPRLDGSRKVATWNMQGAGTQGGWADIGGEYESKYGYGVLPLAVQSGAEVILLQEAGAPPGGATHMTDIPQNVFTRADGTQPPVREYRYGGTASRPQGYLYWLHTDTSANPPNRVNMAVATRTRIAAADVFVVDSPMGGRPALGVNIDGVVYFTVHGFSGNGNDMAGLVNQIRIQMLAAGPNGAALDWVVMGDFNRQPDSLRTALDNLAPGQFAVYGPPSATHPTLNPQSSYDYAVMPNANNVPFVRSSTVVRDLTLSDHLPVMYEIGGLQAGAEPPPLEQQPSPPDVAVLRNAGTTNVASALQGGTNVIADAPFDAAQVQSWSLHPEPEFPGYYRLVSRISGDYMGQQSGARNAPVVQWGREAADQLWQPVYQGDGTWTLQNFVTDQVLTAVNGGAALSGRDVDGSAAQRWFFESPEEMGDVVELGLVAPTPVRFVVDVDHAGTAENTPVILFADHDAPNERFSRIPAGQTGGEDCNYLVYGGKYLNSTAASLDPLSGNGVTLNSFRPNSDGYLWCESDGPDGISVSNYSFRSRLAEEHMFLTENGENNQLTVTAGSAVNTWRWLPVTQ</sequence>
<dbReference type="Proteomes" id="UP001602013">
    <property type="component" value="Unassembled WGS sequence"/>
</dbReference>
<protein>
    <submittedName>
        <fullName evidence="4">RICIN domain-containing protein</fullName>
    </submittedName>
</protein>
<dbReference type="InterPro" id="IPR000772">
    <property type="entry name" value="Ricin_B_lectin"/>
</dbReference>
<proteinExistence type="predicted"/>
<feature type="chain" id="PRO_5045655712" evidence="1">
    <location>
        <begin position="27"/>
        <end position="1225"/>
    </location>
</feature>
<reference evidence="4 5" key="1">
    <citation type="submission" date="2024-10" db="EMBL/GenBank/DDBJ databases">
        <title>The Natural Products Discovery Center: Release of the First 8490 Sequenced Strains for Exploring Actinobacteria Biosynthetic Diversity.</title>
        <authorList>
            <person name="Kalkreuter E."/>
            <person name="Kautsar S.A."/>
            <person name="Yang D."/>
            <person name="Bader C.D."/>
            <person name="Teijaro C.N."/>
            <person name="Fluegel L."/>
            <person name="Davis C.M."/>
            <person name="Simpson J.R."/>
            <person name="Lauterbach L."/>
            <person name="Steele A.D."/>
            <person name="Gui C."/>
            <person name="Meng S."/>
            <person name="Li G."/>
            <person name="Viehrig K."/>
            <person name="Ye F."/>
            <person name="Su P."/>
            <person name="Kiefer A.F."/>
            <person name="Nichols A."/>
            <person name="Cepeda A.J."/>
            <person name="Yan W."/>
            <person name="Fan B."/>
            <person name="Jiang Y."/>
            <person name="Adhikari A."/>
            <person name="Zheng C.-J."/>
            <person name="Schuster L."/>
            <person name="Cowan T.M."/>
            <person name="Smanski M.J."/>
            <person name="Chevrette M.G."/>
            <person name="De Carvalho L.P.S."/>
            <person name="Shen B."/>
        </authorList>
    </citation>
    <scope>NUCLEOTIDE SEQUENCE [LARGE SCALE GENOMIC DNA]</scope>
    <source>
        <strain evidence="4 5">NPDC002173</strain>
    </source>
</reference>
<keyword evidence="1" id="KW-0732">Signal</keyword>
<evidence type="ECO:0000259" key="2">
    <source>
        <dbReference type="Pfam" id="PF03372"/>
    </source>
</evidence>
<dbReference type="SUPFAM" id="SSF56219">
    <property type="entry name" value="DNase I-like"/>
    <property type="match status" value="1"/>
</dbReference>
<dbReference type="Gene3D" id="2.80.10.50">
    <property type="match status" value="1"/>
</dbReference>
<dbReference type="InterPro" id="IPR035992">
    <property type="entry name" value="Ricin_B-like_lectins"/>
</dbReference>
<dbReference type="Pfam" id="PF03372">
    <property type="entry name" value="Exo_endo_phos"/>
    <property type="match status" value="1"/>
</dbReference>
<comment type="caution">
    <text evidence="4">The sequence shown here is derived from an EMBL/GenBank/DDBJ whole genome shotgun (WGS) entry which is preliminary data.</text>
</comment>
<organism evidence="4 5">
    <name type="scientific">Microtetraspora malaysiensis</name>
    <dbReference type="NCBI Taxonomy" id="161358"/>
    <lineage>
        <taxon>Bacteria</taxon>
        <taxon>Bacillati</taxon>
        <taxon>Actinomycetota</taxon>
        <taxon>Actinomycetes</taxon>
        <taxon>Streptosporangiales</taxon>
        <taxon>Streptosporangiaceae</taxon>
        <taxon>Microtetraspora</taxon>
    </lineage>
</organism>
<evidence type="ECO:0000259" key="3">
    <source>
        <dbReference type="Pfam" id="PF14200"/>
    </source>
</evidence>
<feature type="domain" description="Endonuclease/exonuclease/phosphatase" evidence="2">
    <location>
        <begin position="666"/>
        <end position="915"/>
    </location>
</feature>
<dbReference type="InterPro" id="IPR012334">
    <property type="entry name" value="Pectin_lyas_fold"/>
</dbReference>
<gene>
    <name evidence="4" type="ORF">ACFYXI_33370</name>
</gene>
<dbReference type="CDD" id="cd00161">
    <property type="entry name" value="beta-trefoil_Ricin-like"/>
    <property type="match status" value="2"/>
</dbReference>
<evidence type="ECO:0000313" key="4">
    <source>
        <dbReference type="EMBL" id="MFF3670488.1"/>
    </source>
</evidence>
<dbReference type="InterPro" id="IPR005135">
    <property type="entry name" value="Endo/exonuclease/phosphatase"/>
</dbReference>
<dbReference type="InterPro" id="IPR036691">
    <property type="entry name" value="Endo/exonu/phosph_ase_sf"/>
</dbReference>
<name>A0ABW6SZZ1_9ACTN</name>
<dbReference type="RefSeq" id="WP_387416711.1">
    <property type="nucleotide sequence ID" value="NZ_JBIASD010000032.1"/>
</dbReference>
<dbReference type="Gene3D" id="2.160.20.10">
    <property type="entry name" value="Single-stranded right-handed beta-helix, Pectin lyase-like"/>
    <property type="match status" value="1"/>
</dbReference>
<dbReference type="SUPFAM" id="SSF50370">
    <property type="entry name" value="Ricin B-like lectins"/>
    <property type="match status" value="1"/>
</dbReference>
<dbReference type="SUPFAM" id="SSF51126">
    <property type="entry name" value="Pectin lyase-like"/>
    <property type="match status" value="1"/>
</dbReference>
<evidence type="ECO:0000256" key="1">
    <source>
        <dbReference type="SAM" id="SignalP"/>
    </source>
</evidence>